<sequence length="142" mass="15277">MKLFKTSLLSLVVATGLTAGSVYAQAQQDQSAQAPAMPQQAAPQIDVSEQQVSDFADAYVAVQTLSQEYRVKLQNAADAEQTQEIQQQAQADMKGAITESGLELVEYRQIAQAANQDEELRNRISAAITAITGQGEETEAES</sequence>
<evidence type="ECO:0000313" key="3">
    <source>
        <dbReference type="EMBL" id="MCP8899506.1"/>
    </source>
</evidence>
<reference evidence="3" key="1">
    <citation type="submission" date="2022-05" db="EMBL/GenBank/DDBJ databases">
        <authorList>
            <person name="Sun H.-N."/>
        </authorList>
    </citation>
    <scope>NUCLEOTIDE SEQUENCE</scope>
    <source>
        <strain evidence="3">HB14</strain>
    </source>
</reference>
<keyword evidence="1" id="KW-0732">Signal</keyword>
<comment type="caution">
    <text evidence="3">The sequence shown here is derived from an EMBL/GenBank/DDBJ whole genome shotgun (WGS) entry which is preliminary data.</text>
</comment>
<name>A0A9X2HZR4_9GAMM</name>
<evidence type="ECO:0000313" key="4">
    <source>
        <dbReference type="Proteomes" id="UP001139319"/>
    </source>
</evidence>
<proteinExistence type="predicted"/>
<keyword evidence="4" id="KW-1185">Reference proteome</keyword>
<dbReference type="EMBL" id="JAMFTH010000002">
    <property type="protein sequence ID" value="MCP8899506.1"/>
    <property type="molecule type" value="Genomic_DNA"/>
</dbReference>
<protein>
    <submittedName>
        <fullName evidence="3">DUF4168 domain-containing protein</fullName>
    </submittedName>
</protein>
<dbReference type="InterPro" id="IPR025433">
    <property type="entry name" value="DUF4168"/>
</dbReference>
<dbReference type="AlphaFoldDB" id="A0A9X2HZR4"/>
<feature type="signal peptide" evidence="1">
    <location>
        <begin position="1"/>
        <end position="24"/>
    </location>
</feature>
<evidence type="ECO:0000256" key="1">
    <source>
        <dbReference type="SAM" id="SignalP"/>
    </source>
</evidence>
<dbReference type="Pfam" id="PF13767">
    <property type="entry name" value="DUF4168"/>
    <property type="match status" value="1"/>
</dbReference>
<gene>
    <name evidence="3" type="ORF">M6D89_09370</name>
</gene>
<feature type="chain" id="PRO_5040886907" evidence="1">
    <location>
        <begin position="25"/>
        <end position="142"/>
    </location>
</feature>
<reference evidence="3" key="2">
    <citation type="submission" date="2023-01" db="EMBL/GenBank/DDBJ databases">
        <title>Gilvimarinus xylanilyticus HB14 isolated from Caulerpa lentillifera aquaculture base in Hainan, China.</title>
        <authorList>
            <person name="Zhang Y.-J."/>
        </authorList>
    </citation>
    <scope>NUCLEOTIDE SEQUENCE</scope>
    <source>
        <strain evidence="3">HB14</strain>
    </source>
</reference>
<evidence type="ECO:0000259" key="2">
    <source>
        <dbReference type="Pfam" id="PF13767"/>
    </source>
</evidence>
<organism evidence="3 4">
    <name type="scientific">Gilvimarinus xylanilyticus</name>
    <dbReference type="NCBI Taxonomy" id="2944139"/>
    <lineage>
        <taxon>Bacteria</taxon>
        <taxon>Pseudomonadati</taxon>
        <taxon>Pseudomonadota</taxon>
        <taxon>Gammaproteobacteria</taxon>
        <taxon>Cellvibrionales</taxon>
        <taxon>Cellvibrionaceae</taxon>
        <taxon>Gilvimarinus</taxon>
    </lineage>
</organism>
<dbReference type="Proteomes" id="UP001139319">
    <property type="component" value="Unassembled WGS sequence"/>
</dbReference>
<accession>A0A9X2HZR4</accession>
<feature type="domain" description="DUF4168" evidence="2">
    <location>
        <begin position="48"/>
        <end position="124"/>
    </location>
</feature>
<dbReference type="RefSeq" id="WP_253967803.1">
    <property type="nucleotide sequence ID" value="NZ_JAMFTH010000002.1"/>
</dbReference>